<dbReference type="HOGENOM" id="CLU_527757_0_0_5"/>
<feature type="region of interest" description="Disordered" evidence="1">
    <location>
        <begin position="179"/>
        <end position="211"/>
    </location>
</feature>
<dbReference type="KEGG" id="sno:Snov_4368"/>
<sequence>MIAAKDIDHEQQLRAAWMKFRPFCEKLVGDPVLVPFQHGEPDWDGTDRDTLTKVSSWADLTVSDIDRLAALTDGFGRWIQTSDDISIVTLWRDGTPEVVQIEGRTNVAALDLIQDVIAGNVVLDEAEALKRERLRERLETLRAQFGGEIRAGHDGRPCLFGADFGGRLGQFWISPGGSEHFFSAHPEPDDDDEPDEEEPASAAPARAANDNAPLGAIDAETLLGLDFPPVEYVVPGYVTEGLTILAGRPKLGKSWMALGMCVGVASGGQTLDVDCEPGDALYLALEDNRRRLQDRLKVVLPRHQRPDVRRLQLLTEAPKVNAGLLQRLDQWRTSVAAPKLVVVDTLSMVRPPKRANQDSYAADYDAISPLQKWAGEHRLAVVVVHHVRKAEADDPLESVSGTNGLTGAADTILVLNRTTDGPKLYGRGRDIEEFEKALRLQDGRWSVLGDADDVKRSEQRKQILGVLQEATGAMTPAEIAKETGTLVGSVNYLLRAMVKAGEAEKIGYGAYKMPGR</sequence>
<dbReference type="Gene3D" id="3.40.50.300">
    <property type="entry name" value="P-loop containing nucleotide triphosphate hydrolases"/>
    <property type="match status" value="1"/>
</dbReference>
<evidence type="ECO:0000256" key="1">
    <source>
        <dbReference type="SAM" id="MobiDB-lite"/>
    </source>
</evidence>
<dbReference type="Pfam" id="PF13481">
    <property type="entry name" value="AAA_25"/>
    <property type="match status" value="1"/>
</dbReference>
<protein>
    <submittedName>
        <fullName evidence="2">RecA-family ATPase-like protein</fullName>
    </submittedName>
</protein>
<feature type="compositionally biased region" description="Acidic residues" evidence="1">
    <location>
        <begin position="188"/>
        <end position="199"/>
    </location>
</feature>
<dbReference type="eggNOG" id="COG3598">
    <property type="taxonomic scope" value="Bacteria"/>
</dbReference>
<dbReference type="AlphaFoldDB" id="D7A2U6"/>
<dbReference type="SUPFAM" id="SSF46785">
    <property type="entry name" value="Winged helix' DNA-binding domain"/>
    <property type="match status" value="1"/>
</dbReference>
<dbReference type="EMBL" id="CP002026">
    <property type="protein sequence ID" value="ADH91626.1"/>
    <property type="molecule type" value="Genomic_DNA"/>
</dbReference>
<dbReference type="RefSeq" id="WP_013169124.1">
    <property type="nucleotide sequence ID" value="NC_014217.1"/>
</dbReference>
<dbReference type="InterPro" id="IPR027417">
    <property type="entry name" value="P-loop_NTPase"/>
</dbReference>
<dbReference type="SUPFAM" id="SSF52540">
    <property type="entry name" value="P-loop containing nucleoside triphosphate hydrolases"/>
    <property type="match status" value="1"/>
</dbReference>
<gene>
    <name evidence="2" type="ordered locus">Snov_4368</name>
</gene>
<accession>D7A2U6</accession>
<evidence type="ECO:0000313" key="2">
    <source>
        <dbReference type="EMBL" id="ADH91626.1"/>
    </source>
</evidence>
<evidence type="ECO:0000313" key="3">
    <source>
        <dbReference type="Proteomes" id="UP000006633"/>
    </source>
</evidence>
<keyword evidence="3" id="KW-1185">Reference proteome</keyword>
<name>D7A2U6_ANCN5</name>
<feature type="compositionally biased region" description="Low complexity" evidence="1">
    <location>
        <begin position="200"/>
        <end position="211"/>
    </location>
</feature>
<organism evidence="2 3">
    <name type="scientific">Ancylobacter novellus (strain ATCC 8093 / DSM 506 / JCM 20403 / CCM 1077 / IAM 12100 / NBRC 12443 / NCIMB 10456)</name>
    <name type="common">Starkeya novella</name>
    <dbReference type="NCBI Taxonomy" id="639283"/>
    <lineage>
        <taxon>Bacteria</taxon>
        <taxon>Pseudomonadati</taxon>
        <taxon>Pseudomonadota</taxon>
        <taxon>Alphaproteobacteria</taxon>
        <taxon>Hyphomicrobiales</taxon>
        <taxon>Xanthobacteraceae</taxon>
        <taxon>Ancylobacter</taxon>
    </lineage>
</organism>
<proteinExistence type="predicted"/>
<dbReference type="Proteomes" id="UP000006633">
    <property type="component" value="Chromosome"/>
</dbReference>
<reference evidence="2 3" key="1">
    <citation type="journal article" date="2012" name="Stand. Genomic Sci.">
        <title>Complete genome sequence of the facultatively chemolithoautotrophic and methylotrophic alpha Proteobacterium Starkeya novella type strain (ATCC 8093(T)).</title>
        <authorList>
            <person name="Kappler U."/>
            <person name="Davenport K."/>
            <person name="Beatson S."/>
            <person name="Lucas S."/>
            <person name="Lapidus A."/>
            <person name="Copeland A."/>
            <person name="Berry K.W."/>
            <person name="Glavina Del Rio T."/>
            <person name="Hammon N."/>
            <person name="Dalin E."/>
            <person name="Tice H."/>
            <person name="Pitluck S."/>
            <person name="Richardson P."/>
            <person name="Bruce D."/>
            <person name="Goodwin L.A."/>
            <person name="Han C."/>
            <person name="Tapia R."/>
            <person name="Detter J.C."/>
            <person name="Chang Y.J."/>
            <person name="Jeffries C.D."/>
            <person name="Land M."/>
            <person name="Hauser L."/>
            <person name="Kyrpides N.C."/>
            <person name="Goker M."/>
            <person name="Ivanova N."/>
            <person name="Klenk H.P."/>
            <person name="Woyke T."/>
        </authorList>
    </citation>
    <scope>NUCLEOTIDE SEQUENCE [LARGE SCALE GENOMIC DNA]</scope>
    <source>
        <strain evidence="3">ATCC 8093 / DSM 506 / JCM 20403 / CCM 1077 / IAM 12100 / NBRC 12443 / NCIMB 10456</strain>
    </source>
</reference>
<dbReference type="InterPro" id="IPR036390">
    <property type="entry name" value="WH_DNA-bd_sf"/>
</dbReference>